<feature type="region of interest" description="Disordered" evidence="1">
    <location>
        <begin position="141"/>
        <end position="171"/>
    </location>
</feature>
<sequence length="171" mass="17581">MVLHYTSAPSMPPNALGLHMSAPPASTSLSFSGAVSNTNSYGVLPLVGAGHHMYRGPPPCAARHPRGAPITCCQHHLSDPLPGKSLASSSGHSYTVTATTVTIDPTHSPPGRSETAALIHTTGSCEEEPSLTIEPLGYSQESVMSTRPNGSSPPAESLTAATPTTAYTHEA</sequence>
<accession>A0A3S5A1L6</accession>
<evidence type="ECO:0000256" key="1">
    <source>
        <dbReference type="SAM" id="MobiDB-lite"/>
    </source>
</evidence>
<dbReference type="Proteomes" id="UP000784294">
    <property type="component" value="Unassembled WGS sequence"/>
</dbReference>
<gene>
    <name evidence="2" type="ORF">PXEA_LOCUS2961</name>
</gene>
<keyword evidence="3" id="KW-1185">Reference proteome</keyword>
<comment type="caution">
    <text evidence="2">The sequence shown here is derived from an EMBL/GenBank/DDBJ whole genome shotgun (WGS) entry which is preliminary data.</text>
</comment>
<protein>
    <submittedName>
        <fullName evidence="2">Uncharacterized protein</fullName>
    </submittedName>
</protein>
<name>A0A3S5A1L6_9PLAT</name>
<reference evidence="2" key="1">
    <citation type="submission" date="2018-11" db="EMBL/GenBank/DDBJ databases">
        <authorList>
            <consortium name="Pathogen Informatics"/>
        </authorList>
    </citation>
    <scope>NUCLEOTIDE SEQUENCE</scope>
</reference>
<organism evidence="2 3">
    <name type="scientific">Protopolystoma xenopodis</name>
    <dbReference type="NCBI Taxonomy" id="117903"/>
    <lineage>
        <taxon>Eukaryota</taxon>
        <taxon>Metazoa</taxon>
        <taxon>Spiralia</taxon>
        <taxon>Lophotrochozoa</taxon>
        <taxon>Platyhelminthes</taxon>
        <taxon>Monogenea</taxon>
        <taxon>Polyopisthocotylea</taxon>
        <taxon>Polystomatidea</taxon>
        <taxon>Polystomatidae</taxon>
        <taxon>Protopolystoma</taxon>
    </lineage>
</organism>
<dbReference type="AlphaFoldDB" id="A0A3S5A1L6"/>
<dbReference type="EMBL" id="CAAALY010006540">
    <property type="protein sequence ID" value="VEL09521.1"/>
    <property type="molecule type" value="Genomic_DNA"/>
</dbReference>
<proteinExistence type="predicted"/>
<evidence type="ECO:0000313" key="2">
    <source>
        <dbReference type="EMBL" id="VEL09521.1"/>
    </source>
</evidence>
<evidence type="ECO:0000313" key="3">
    <source>
        <dbReference type="Proteomes" id="UP000784294"/>
    </source>
</evidence>